<organism evidence="1 2">
    <name type="scientific">candidate division WOR_3 bacterium SM1_77</name>
    <dbReference type="NCBI Taxonomy" id="1703778"/>
    <lineage>
        <taxon>Bacteria</taxon>
        <taxon>Bacteria division WOR-3</taxon>
    </lineage>
</organism>
<sequence>MIRDNKRKIKSLNLIVINACFKLSPERPVVGSCEVRLPVVIIKQYFIKLDDAILAGELFGEM</sequence>
<dbReference type="AlphaFoldDB" id="A0A0S8JWC5"/>
<dbReference type="Proteomes" id="UP000050975">
    <property type="component" value="Unassembled WGS sequence"/>
</dbReference>
<comment type="caution">
    <text evidence="1">The sequence shown here is derived from an EMBL/GenBank/DDBJ whole genome shotgun (WGS) entry which is preliminary data.</text>
</comment>
<evidence type="ECO:0000313" key="1">
    <source>
        <dbReference type="EMBL" id="KPL13308.1"/>
    </source>
</evidence>
<name>A0A0S8JWC5_UNCW3</name>
<gene>
    <name evidence="1" type="ORF">AMJ74_05475</name>
</gene>
<accession>A0A0S8JWC5</accession>
<protein>
    <submittedName>
        <fullName evidence="1">Uncharacterized protein</fullName>
    </submittedName>
</protein>
<reference evidence="1 2" key="1">
    <citation type="journal article" date="2015" name="Microbiome">
        <title>Genomic resolution of linkages in carbon, nitrogen, and sulfur cycling among widespread estuary sediment bacteria.</title>
        <authorList>
            <person name="Baker B.J."/>
            <person name="Lazar C.S."/>
            <person name="Teske A.P."/>
            <person name="Dick G.J."/>
        </authorList>
    </citation>
    <scope>NUCLEOTIDE SEQUENCE [LARGE SCALE GENOMIC DNA]</scope>
    <source>
        <strain evidence="1">SM1_77</strain>
    </source>
</reference>
<evidence type="ECO:0000313" key="2">
    <source>
        <dbReference type="Proteomes" id="UP000050975"/>
    </source>
</evidence>
<proteinExistence type="predicted"/>
<dbReference type="EMBL" id="LJVE01000111">
    <property type="protein sequence ID" value="KPL13308.1"/>
    <property type="molecule type" value="Genomic_DNA"/>
</dbReference>